<feature type="compositionally biased region" description="Basic and acidic residues" evidence="5">
    <location>
        <begin position="212"/>
        <end position="227"/>
    </location>
</feature>
<feature type="compositionally biased region" description="Basic and acidic residues" evidence="5">
    <location>
        <begin position="316"/>
        <end position="325"/>
    </location>
</feature>
<evidence type="ECO:0000256" key="3">
    <source>
        <dbReference type="ARBA" id="ARBA00023128"/>
    </source>
</evidence>
<feature type="compositionally biased region" description="Low complexity" evidence="5">
    <location>
        <begin position="61"/>
        <end position="78"/>
    </location>
</feature>
<protein>
    <recommendedName>
        <fullName evidence="4">Oxidation resistance protein 1</fullName>
    </recommendedName>
</protein>
<feature type="domain" description="TLDc" evidence="6">
    <location>
        <begin position="366"/>
        <end position="529"/>
    </location>
</feature>
<comment type="subcellular location">
    <subcellularLocation>
        <location evidence="1">Mitochondrion</location>
    </subcellularLocation>
</comment>
<dbReference type="PANTHER" id="PTHR23354:SF62">
    <property type="entry name" value="MUSTARD, ISOFORM V"/>
    <property type="match status" value="1"/>
</dbReference>
<gene>
    <name evidence="7" type="ORF">OSTQU699_LOCUS9984</name>
</gene>
<dbReference type="Pfam" id="PF07534">
    <property type="entry name" value="TLD"/>
    <property type="match status" value="1"/>
</dbReference>
<evidence type="ECO:0000256" key="4">
    <source>
        <dbReference type="ARBA" id="ARBA00040604"/>
    </source>
</evidence>
<evidence type="ECO:0000259" key="6">
    <source>
        <dbReference type="PROSITE" id="PS51886"/>
    </source>
</evidence>
<dbReference type="EMBL" id="CAJHUC010002936">
    <property type="protein sequence ID" value="CAD7704629.1"/>
    <property type="molecule type" value="Genomic_DNA"/>
</dbReference>
<feature type="region of interest" description="Disordered" evidence="5">
    <location>
        <begin position="178"/>
        <end position="254"/>
    </location>
</feature>
<dbReference type="GO" id="GO:0005739">
    <property type="term" value="C:mitochondrion"/>
    <property type="evidence" value="ECO:0007669"/>
    <property type="project" value="UniProtKB-SubCell"/>
</dbReference>
<comment type="similarity">
    <text evidence="2">Belongs to the OXR1 family.</text>
</comment>
<dbReference type="InterPro" id="IPR006571">
    <property type="entry name" value="TLDc_dom"/>
</dbReference>
<dbReference type="PANTHER" id="PTHR23354">
    <property type="entry name" value="NUCLEOLAR PROTEIN 7/ESTROGEN RECEPTOR COACTIVATOR-RELATED"/>
    <property type="match status" value="1"/>
</dbReference>
<evidence type="ECO:0000256" key="5">
    <source>
        <dbReference type="SAM" id="MobiDB-lite"/>
    </source>
</evidence>
<keyword evidence="8" id="KW-1185">Reference proteome</keyword>
<proteinExistence type="inferred from homology"/>
<dbReference type="AlphaFoldDB" id="A0A8S1JAU4"/>
<evidence type="ECO:0000313" key="7">
    <source>
        <dbReference type="EMBL" id="CAD7704629.1"/>
    </source>
</evidence>
<dbReference type="SMART" id="SM00584">
    <property type="entry name" value="TLDc"/>
    <property type="match status" value="1"/>
</dbReference>
<feature type="compositionally biased region" description="Basic and acidic residues" evidence="5">
    <location>
        <begin position="79"/>
        <end position="90"/>
    </location>
</feature>
<dbReference type="Proteomes" id="UP000708148">
    <property type="component" value="Unassembled WGS sequence"/>
</dbReference>
<dbReference type="OrthoDB" id="26679at2759"/>
<dbReference type="PROSITE" id="PS51886">
    <property type="entry name" value="TLDC"/>
    <property type="match status" value="1"/>
</dbReference>
<name>A0A8S1JAU4_9CHLO</name>
<evidence type="ECO:0000256" key="2">
    <source>
        <dbReference type="ARBA" id="ARBA00009540"/>
    </source>
</evidence>
<feature type="region of interest" description="Disordered" evidence="5">
    <location>
        <begin position="306"/>
        <end position="342"/>
    </location>
</feature>
<sequence>MASGAEDLAAVLEDTQASLGTALARIEAHRLREGLLLAQVSRLRAQLRAQGVQPEEPDPSPRFGRSRSPSPTRSPRGRALGDREVEDHLGSDGGQYIDAYLANGAEERPVVLYTEAGEVAASLITTPAWIGILEHKARIGAGEIVGMSTLDNNPKPGLGSKPSPNSWMNYFFGQKKGRQEFSRPSAPVQIPRPAPSSADAEPHSGYDSAPEAEDRPSRFQWFFERHPANTRVKKTKGDRADAHSDGGDDEPCNSTGVCQVLWKDGGGTGQLKRAVFESSVATQAHLHQHIESWSDAAARNAALRNVPNLNGSAQNEDSRPDETRHKGSPSASPPEERKPTGEEGELVLPMHLMPTGSLPSLNQPSVLLLEQHLTGIMAAVPKRMQQANWELLYSTTKHGFSLQSLYRKSAGAAPTVLVIKDQAEHVFGAYCSEAWKIAPRFYGTGESFVFQLEPHRVYYPWKRKHSVRNDFFMFGSQDSIGVGGTGHFAIWVDGELLYGHSGVCDTFGSPCLASKDEFKVIALELWGLA</sequence>
<accession>A0A8S1JAU4</accession>
<organism evidence="7 8">
    <name type="scientific">Ostreobium quekettii</name>
    <dbReference type="NCBI Taxonomy" id="121088"/>
    <lineage>
        <taxon>Eukaryota</taxon>
        <taxon>Viridiplantae</taxon>
        <taxon>Chlorophyta</taxon>
        <taxon>core chlorophytes</taxon>
        <taxon>Ulvophyceae</taxon>
        <taxon>TCBD clade</taxon>
        <taxon>Bryopsidales</taxon>
        <taxon>Ostreobineae</taxon>
        <taxon>Ostreobiaceae</taxon>
        <taxon>Ostreobium</taxon>
    </lineage>
</organism>
<evidence type="ECO:0000256" key="1">
    <source>
        <dbReference type="ARBA" id="ARBA00004173"/>
    </source>
</evidence>
<feature type="region of interest" description="Disordered" evidence="5">
    <location>
        <begin position="48"/>
        <end position="91"/>
    </location>
</feature>
<keyword evidence="3" id="KW-0496">Mitochondrion</keyword>
<reference evidence="7" key="1">
    <citation type="submission" date="2020-12" db="EMBL/GenBank/DDBJ databases">
        <authorList>
            <person name="Iha C."/>
        </authorList>
    </citation>
    <scope>NUCLEOTIDE SEQUENCE</scope>
</reference>
<evidence type="ECO:0000313" key="8">
    <source>
        <dbReference type="Proteomes" id="UP000708148"/>
    </source>
</evidence>
<feature type="compositionally biased region" description="Basic and acidic residues" evidence="5">
    <location>
        <begin position="235"/>
        <end position="246"/>
    </location>
</feature>
<comment type="caution">
    <text evidence="7">The sequence shown here is derived from an EMBL/GenBank/DDBJ whole genome shotgun (WGS) entry which is preliminary data.</text>
</comment>